<reference evidence="3" key="1">
    <citation type="journal article" date="2015" name="Genom Data">
        <title>Genome sequences of six Phytophthora species associated with forests in New Zealand.</title>
        <authorList>
            <person name="Studholme D.J."/>
            <person name="McDougal R.L."/>
            <person name="Sambles C."/>
            <person name="Hansen E."/>
            <person name="Hardy G."/>
            <person name="Grant M."/>
            <person name="Ganley R.J."/>
            <person name="Williams N.M."/>
        </authorList>
    </citation>
    <scope>NUCLEOTIDE SEQUENCE</scope>
    <source>
        <strain evidence="3">NZFS 2646</strain>
    </source>
</reference>
<dbReference type="AlphaFoldDB" id="A0A8T0LMW4"/>
<protein>
    <submittedName>
        <fullName evidence="3">Uncharacterized protein</fullName>
    </submittedName>
</protein>
<dbReference type="Proteomes" id="UP000785171">
    <property type="component" value="Unassembled WGS sequence"/>
</dbReference>
<dbReference type="PANTHER" id="PTHR35796:SF3">
    <property type="entry name" value="BHLH DOMAIN-CONTAINING PROTEIN"/>
    <property type="match status" value="1"/>
</dbReference>
<feature type="compositionally biased region" description="Low complexity" evidence="2">
    <location>
        <begin position="74"/>
        <end position="89"/>
    </location>
</feature>
<evidence type="ECO:0000313" key="3">
    <source>
        <dbReference type="EMBL" id="KAG2508019.1"/>
    </source>
</evidence>
<dbReference type="EMBL" id="JPWV03000588">
    <property type="protein sequence ID" value="KAG2508019.1"/>
    <property type="molecule type" value="Genomic_DNA"/>
</dbReference>
<evidence type="ECO:0000313" key="4">
    <source>
        <dbReference type="Proteomes" id="UP000785171"/>
    </source>
</evidence>
<feature type="coiled-coil region" evidence="1">
    <location>
        <begin position="177"/>
        <end position="215"/>
    </location>
</feature>
<evidence type="ECO:0000256" key="1">
    <source>
        <dbReference type="SAM" id="Coils"/>
    </source>
</evidence>
<accession>A0A8T0LMW4</accession>
<evidence type="ECO:0000256" key="2">
    <source>
        <dbReference type="SAM" id="MobiDB-lite"/>
    </source>
</evidence>
<organism evidence="3 4">
    <name type="scientific">Phytophthora kernoviae</name>
    <dbReference type="NCBI Taxonomy" id="325452"/>
    <lineage>
        <taxon>Eukaryota</taxon>
        <taxon>Sar</taxon>
        <taxon>Stramenopiles</taxon>
        <taxon>Oomycota</taxon>
        <taxon>Peronosporomycetes</taxon>
        <taxon>Peronosporales</taxon>
        <taxon>Peronosporaceae</taxon>
        <taxon>Phytophthora</taxon>
    </lineage>
</organism>
<keyword evidence="1" id="KW-0175">Coiled coil</keyword>
<name>A0A8T0LMW4_9STRA</name>
<sequence>MDNNIKLNILRQGSSIDPIGKLPSPPSILALQRSHSLEFTNANHRDDLAIDLHATAELIEFFDINEFMEAVSSVGSTSTSTPKMSCDGSGSDGSDEMVGESGPDASILSTDGKRKKTKRARRITSKEHIFKLREIAKQLTKQLDALKAETQPGMQSSTKMGRRLIRSSGGSLWMQAALRQRERRRKAEEDNDSLREMLQIQIEEATCLKRILKRRSKIKLMEDMLGFPSTTTPCMSSTLAPDNNSLIIQQILHDCDELYVGVDKTFSGNGMGTVPCPGQKRRVNRNVVNGSFLDLMVRSRVPFNFRNTVKAVWVYLSEMVRRGQKTAINFRKQVDNHVQHSEESGDTMASSFFAALSFVEDIRGAQLRKVTRKYIEENRGVFICRTFLEPKLQGTSESTGFQFCTTLKIVVEEDTLPTPFSGIDSCQIRIHFDASRRDLCMPNSARFR</sequence>
<gene>
    <name evidence="3" type="ORF">JM16_008916</name>
</gene>
<comment type="caution">
    <text evidence="3">The sequence shown here is derived from an EMBL/GenBank/DDBJ whole genome shotgun (WGS) entry which is preliminary data.</text>
</comment>
<reference evidence="3" key="2">
    <citation type="submission" date="2020-06" db="EMBL/GenBank/DDBJ databases">
        <authorList>
            <person name="Studholme D.J."/>
        </authorList>
    </citation>
    <scope>NUCLEOTIDE SEQUENCE</scope>
    <source>
        <strain evidence="3">NZFS 2646</strain>
    </source>
</reference>
<feature type="compositionally biased region" description="Basic residues" evidence="2">
    <location>
        <begin position="113"/>
        <end position="122"/>
    </location>
</feature>
<feature type="region of interest" description="Disordered" evidence="2">
    <location>
        <begin position="74"/>
        <end position="122"/>
    </location>
</feature>
<dbReference type="PANTHER" id="PTHR35796">
    <property type="entry name" value="HYPOTHETICAL CYTOSOLIC PROTEIN"/>
    <property type="match status" value="1"/>
</dbReference>
<proteinExistence type="predicted"/>